<evidence type="ECO:0000313" key="1">
    <source>
        <dbReference type="EMBL" id="MUH38343.1"/>
    </source>
</evidence>
<dbReference type="Proteomes" id="UP000540519">
    <property type="component" value="Unassembled WGS sequence"/>
</dbReference>
<comment type="caution">
    <text evidence="1">The sequence shown here is derived from an EMBL/GenBank/DDBJ whole genome shotgun (WGS) entry which is preliminary data.</text>
</comment>
<name>A0A7X3D4K7_9FLAO</name>
<protein>
    <submittedName>
        <fullName evidence="1">Uncharacterized protein</fullName>
    </submittedName>
</protein>
<organism evidence="1 2">
    <name type="scientific">Zobellia amurskyensis</name>
    <dbReference type="NCBI Taxonomy" id="248905"/>
    <lineage>
        <taxon>Bacteria</taxon>
        <taxon>Pseudomonadati</taxon>
        <taxon>Bacteroidota</taxon>
        <taxon>Flavobacteriia</taxon>
        <taxon>Flavobacteriales</taxon>
        <taxon>Flavobacteriaceae</taxon>
        <taxon>Zobellia</taxon>
    </lineage>
</organism>
<dbReference type="AlphaFoldDB" id="A0A7X3D4K7"/>
<accession>A0A7X3D4K7</accession>
<keyword evidence="2" id="KW-1185">Reference proteome</keyword>
<dbReference type="OrthoDB" id="1179057at2"/>
<dbReference type="EMBL" id="RCNR01000097">
    <property type="protein sequence ID" value="MUH38343.1"/>
    <property type="molecule type" value="Genomic_DNA"/>
</dbReference>
<dbReference type="RefSeq" id="WP_155601382.1">
    <property type="nucleotide sequence ID" value="NZ_RCNR01000097.1"/>
</dbReference>
<gene>
    <name evidence="1" type="ORF">D9O36_21065</name>
</gene>
<proteinExistence type="predicted"/>
<evidence type="ECO:0000313" key="2">
    <source>
        <dbReference type="Proteomes" id="UP000540519"/>
    </source>
</evidence>
<sequence length="143" mass="16766">MKPKLLSTAPFLSVVLFFWGILFAQAQTYYALQIDRNIRVKAEDITAEYQPRLVMGTEQALEFRNTVAKYIIKKMSVENNPDITKGQRRYRLKLISSHESSEMGNVLYPYQWQEYLRIKPRIQPLSYEESGFDDAIVDYQSTN</sequence>
<reference evidence="1 2" key="1">
    <citation type="journal article" date="2019" name="Mar. Drugs">
        <title>Comparative Genomics and CAZyme Genome Repertoires of Marine Zobellia amurskyensis KMM 3526(T) and Zobellia laminariae KMM 3676(T).</title>
        <authorList>
            <person name="Chernysheva N."/>
            <person name="Bystritskaya E."/>
            <person name="Stenkova A."/>
            <person name="Golovkin I."/>
            <person name="Nedashkovskaya O."/>
            <person name="Isaeva M."/>
        </authorList>
    </citation>
    <scope>NUCLEOTIDE SEQUENCE [LARGE SCALE GENOMIC DNA]</scope>
    <source>
        <strain evidence="1 2">KMM 3526</strain>
    </source>
</reference>